<keyword evidence="1" id="KW-0472">Membrane</keyword>
<gene>
    <name evidence="2" type="ORF">Q3O59_06600</name>
</gene>
<organism evidence="2 3">
    <name type="scientific">Alkalimonas delamerensis</name>
    <dbReference type="NCBI Taxonomy" id="265981"/>
    <lineage>
        <taxon>Bacteria</taxon>
        <taxon>Pseudomonadati</taxon>
        <taxon>Pseudomonadota</taxon>
        <taxon>Gammaproteobacteria</taxon>
        <taxon>Alkalimonas</taxon>
    </lineage>
</organism>
<dbReference type="EMBL" id="JAUZVY010000002">
    <property type="protein sequence ID" value="MDP4528700.1"/>
    <property type="molecule type" value="Genomic_DNA"/>
</dbReference>
<feature type="transmembrane region" description="Helical" evidence="1">
    <location>
        <begin position="40"/>
        <end position="65"/>
    </location>
</feature>
<evidence type="ECO:0000256" key="1">
    <source>
        <dbReference type="SAM" id="Phobius"/>
    </source>
</evidence>
<comment type="caution">
    <text evidence="2">The sequence shown here is derived from an EMBL/GenBank/DDBJ whole genome shotgun (WGS) entry which is preliminary data.</text>
</comment>
<protein>
    <submittedName>
        <fullName evidence="2">Uncharacterized protein</fullName>
    </submittedName>
</protein>
<name>A0ABT9GPJ1_9GAMM</name>
<feature type="transmembrane region" description="Helical" evidence="1">
    <location>
        <begin position="71"/>
        <end position="94"/>
    </location>
</feature>
<dbReference type="Proteomes" id="UP001236258">
    <property type="component" value="Unassembled WGS sequence"/>
</dbReference>
<dbReference type="RefSeq" id="WP_305944818.1">
    <property type="nucleotide sequence ID" value="NZ_JAUZVY010000002.1"/>
</dbReference>
<reference evidence="2 3" key="1">
    <citation type="submission" date="2023-08" db="EMBL/GenBank/DDBJ databases">
        <authorList>
            <person name="Joshi A."/>
            <person name="Thite S."/>
        </authorList>
    </citation>
    <scope>NUCLEOTIDE SEQUENCE [LARGE SCALE GENOMIC DNA]</scope>
    <source>
        <strain evidence="2 3">1E1</strain>
    </source>
</reference>
<proteinExistence type="predicted"/>
<evidence type="ECO:0000313" key="2">
    <source>
        <dbReference type="EMBL" id="MDP4528700.1"/>
    </source>
</evidence>
<feature type="transmembrane region" description="Helical" evidence="1">
    <location>
        <begin position="122"/>
        <end position="141"/>
    </location>
</feature>
<evidence type="ECO:0000313" key="3">
    <source>
        <dbReference type="Proteomes" id="UP001236258"/>
    </source>
</evidence>
<keyword evidence="1" id="KW-1133">Transmembrane helix</keyword>
<accession>A0ABT9GPJ1</accession>
<feature type="transmembrane region" description="Helical" evidence="1">
    <location>
        <begin position="153"/>
        <end position="171"/>
    </location>
</feature>
<keyword evidence="1" id="KW-0812">Transmembrane</keyword>
<keyword evidence="3" id="KW-1185">Reference proteome</keyword>
<sequence length="198" mass="23346">MDPFEQFKSDWKNQDEAANVDLEYLKNKAHAEIKRQQRKLIFANLFTSVAFAAVFIVLAWIWTSMPERSTYFYISLIAMSVLLLITLIGIWAGVQFKNENAYQSPKAYVNQHLKKLKIRKFMLEKFMPVYLVLLLGTFYLYYADILSGASPRFILSAYGMTTAYFAIMYAFSRKKLHKKLKEIETLRAKLHRWRQELD</sequence>